<dbReference type="EMBL" id="WTVQ01000018">
    <property type="protein sequence ID" value="NMG75547.1"/>
    <property type="molecule type" value="Genomic_DNA"/>
</dbReference>
<dbReference type="InterPro" id="IPR036938">
    <property type="entry name" value="PAP2/HPO_sf"/>
</dbReference>
<evidence type="ECO:0000256" key="1">
    <source>
        <dbReference type="SAM" id="Phobius"/>
    </source>
</evidence>
<feature type="transmembrane region" description="Helical" evidence="1">
    <location>
        <begin position="88"/>
        <end position="107"/>
    </location>
</feature>
<dbReference type="SUPFAM" id="SSF48317">
    <property type="entry name" value="Acid phosphatase/Vanadium-dependent haloperoxidase"/>
    <property type="match status" value="1"/>
</dbReference>
<reference evidence="3 4" key="1">
    <citation type="submission" date="2019-12" db="EMBL/GenBank/DDBJ databases">
        <title>Comparative genomics gives insights into the taxonomy of the Azoarcus-Aromatoleum group and reveals separate origins of nif in the plant-associated Azoarcus and non-plant-associated Aromatoleum sub-groups.</title>
        <authorList>
            <person name="Lafos M."/>
            <person name="Maluk M."/>
            <person name="Batista M."/>
            <person name="Junghare M."/>
            <person name="Carmona M."/>
            <person name="Faoro H."/>
            <person name="Cruz L.M."/>
            <person name="Battistoni F."/>
            <person name="De Souza E."/>
            <person name="Pedrosa F."/>
            <person name="Chen W.-M."/>
            <person name="Poole P.S."/>
            <person name="Dixon R.A."/>
            <person name="James E.K."/>
        </authorList>
    </citation>
    <scope>NUCLEOTIDE SEQUENCE [LARGE SCALE GENOMIC DNA]</scope>
    <source>
        <strain evidence="3 4">22Lin</strain>
    </source>
</reference>
<name>A0ABX1QAY5_9RHOO</name>
<dbReference type="Pfam" id="PF01569">
    <property type="entry name" value="PAP2"/>
    <property type="match status" value="1"/>
</dbReference>
<accession>A0ABX1QAY5</accession>
<feature type="transmembrane region" description="Helical" evidence="1">
    <location>
        <begin position="57"/>
        <end position="76"/>
    </location>
</feature>
<dbReference type="SMART" id="SM00014">
    <property type="entry name" value="acidPPc"/>
    <property type="match status" value="1"/>
</dbReference>
<keyword evidence="1" id="KW-0812">Transmembrane</keyword>
<dbReference type="PROSITE" id="PS51257">
    <property type="entry name" value="PROKAR_LIPOPROTEIN"/>
    <property type="match status" value="1"/>
</dbReference>
<sequence length="237" mass="25751">MSRLTLVMCVSLLACAVLFTSVPEIDLAVSRAFFEPEQGFVGERDAFVQSLYKGVPLMSRAIIIGLLIAMFAYSIQRGETGARRRIQVGYLIVALALGPGLLIDVALKDNWGRARPAKIVDFGGTQIFSPALKPTDQCQNNCSFVSGHASAGFYLVSLGFLGGAAARRRWTLIGLAAGALFGFGRITQGGHFLSDIVFSFYATWFAAWLAWLAFRQFGWLPDEPNPAADPLQAEHVN</sequence>
<comment type="caution">
    <text evidence="3">The sequence shown here is derived from an EMBL/GenBank/DDBJ whole genome shotgun (WGS) entry which is preliminary data.</text>
</comment>
<protein>
    <submittedName>
        <fullName evidence="3">Phosphatase PAP2 family protein</fullName>
    </submittedName>
</protein>
<dbReference type="RefSeq" id="WP_169260695.1">
    <property type="nucleotide sequence ID" value="NZ_WTVQ01000018.1"/>
</dbReference>
<feature type="domain" description="Phosphatidic acid phosphatase type 2/haloperoxidase" evidence="2">
    <location>
        <begin position="88"/>
        <end position="211"/>
    </location>
</feature>
<dbReference type="InterPro" id="IPR000326">
    <property type="entry name" value="PAP2/HPO"/>
</dbReference>
<dbReference type="Proteomes" id="UP000648984">
    <property type="component" value="Unassembled WGS sequence"/>
</dbReference>
<proteinExistence type="predicted"/>
<keyword evidence="4" id="KW-1185">Reference proteome</keyword>
<evidence type="ECO:0000313" key="3">
    <source>
        <dbReference type="EMBL" id="NMG75547.1"/>
    </source>
</evidence>
<keyword evidence="1" id="KW-0472">Membrane</keyword>
<organism evidence="3 4">
    <name type="scientific">Aromatoleum diolicum</name>
    <dbReference type="NCBI Taxonomy" id="75796"/>
    <lineage>
        <taxon>Bacteria</taxon>
        <taxon>Pseudomonadati</taxon>
        <taxon>Pseudomonadota</taxon>
        <taxon>Betaproteobacteria</taxon>
        <taxon>Rhodocyclales</taxon>
        <taxon>Rhodocyclaceae</taxon>
        <taxon>Aromatoleum</taxon>
    </lineage>
</organism>
<gene>
    <name evidence="3" type="ORF">GPA25_12340</name>
</gene>
<feature type="transmembrane region" description="Helical" evidence="1">
    <location>
        <begin position="170"/>
        <end position="186"/>
    </location>
</feature>
<feature type="transmembrane region" description="Helical" evidence="1">
    <location>
        <begin position="144"/>
        <end position="163"/>
    </location>
</feature>
<keyword evidence="1" id="KW-1133">Transmembrane helix</keyword>
<dbReference type="Gene3D" id="1.20.144.10">
    <property type="entry name" value="Phosphatidic acid phosphatase type 2/haloperoxidase"/>
    <property type="match status" value="1"/>
</dbReference>
<feature type="transmembrane region" description="Helical" evidence="1">
    <location>
        <begin position="192"/>
        <end position="214"/>
    </location>
</feature>
<evidence type="ECO:0000313" key="4">
    <source>
        <dbReference type="Proteomes" id="UP000648984"/>
    </source>
</evidence>
<dbReference type="CDD" id="cd03396">
    <property type="entry name" value="PAP2_like_6"/>
    <property type="match status" value="1"/>
</dbReference>
<evidence type="ECO:0000259" key="2">
    <source>
        <dbReference type="SMART" id="SM00014"/>
    </source>
</evidence>